<feature type="transmembrane region" description="Helical" evidence="9">
    <location>
        <begin position="449"/>
        <end position="471"/>
    </location>
</feature>
<evidence type="ECO:0000256" key="4">
    <source>
        <dbReference type="ARBA" id="ARBA00022692"/>
    </source>
</evidence>
<comment type="caution">
    <text evidence="10">The sequence shown here is derived from an EMBL/GenBank/DDBJ whole genome shotgun (WGS) entry which is preliminary data.</text>
</comment>
<keyword evidence="8" id="KW-0961">Cell wall biogenesis/degradation</keyword>
<keyword evidence="5 9" id="KW-1133">Transmembrane helix</keyword>
<dbReference type="SUPFAM" id="SSF53448">
    <property type="entry name" value="Nucleotide-diphospho-sugar transferases"/>
    <property type="match status" value="1"/>
</dbReference>
<keyword evidence="7 9" id="KW-0472">Membrane</keyword>
<organism evidence="10 11">
    <name type="scientific">Candidatus Methanoperedens nitratireducens</name>
    <dbReference type="NCBI Taxonomy" id="1392998"/>
    <lineage>
        <taxon>Archaea</taxon>
        <taxon>Methanobacteriati</taxon>
        <taxon>Methanobacteriota</taxon>
        <taxon>Stenosarchaea group</taxon>
        <taxon>Methanomicrobia</taxon>
        <taxon>Methanosarcinales</taxon>
        <taxon>ANME-2 cluster</taxon>
        <taxon>Candidatus Methanoperedentaceae</taxon>
        <taxon>Candidatus Methanoperedens</taxon>
    </lineage>
</organism>
<evidence type="ECO:0000256" key="3">
    <source>
        <dbReference type="ARBA" id="ARBA00022679"/>
    </source>
</evidence>
<evidence type="ECO:0000313" key="10">
    <source>
        <dbReference type="EMBL" id="KCZ72335.1"/>
    </source>
</evidence>
<feature type="transmembrane region" description="Helical" evidence="9">
    <location>
        <begin position="6"/>
        <end position="31"/>
    </location>
</feature>
<dbReference type="Proteomes" id="UP000027153">
    <property type="component" value="Unassembled WGS sequence"/>
</dbReference>
<evidence type="ECO:0000256" key="9">
    <source>
        <dbReference type="SAM" id="Phobius"/>
    </source>
</evidence>
<dbReference type="PANTHER" id="PTHR32044:SF80">
    <property type="entry name" value="XYLOGLUCAN GLYCOSYLTRANSFERASE 2-RELATED"/>
    <property type="match status" value="1"/>
</dbReference>
<dbReference type="FunFam" id="3.90.550.10:FF:000057">
    <property type="entry name" value="Glycosyltransferase-like protein, family 2"/>
    <property type="match status" value="1"/>
</dbReference>
<dbReference type="GO" id="GO:0071555">
    <property type="term" value="P:cell wall organization"/>
    <property type="evidence" value="ECO:0007669"/>
    <property type="project" value="UniProtKB-KW"/>
</dbReference>
<dbReference type="Pfam" id="PF13641">
    <property type="entry name" value="Glyco_tranf_2_3"/>
    <property type="match status" value="1"/>
</dbReference>
<protein>
    <submittedName>
        <fullName evidence="10">Glycosyl transferase</fullName>
    </submittedName>
</protein>
<keyword evidence="4 9" id="KW-0812">Transmembrane</keyword>
<dbReference type="Gene3D" id="3.90.550.10">
    <property type="entry name" value="Spore Coat Polysaccharide Biosynthesis Protein SpsA, Chain A"/>
    <property type="match status" value="1"/>
</dbReference>
<name>A0A062VAH4_9EURY</name>
<dbReference type="PANTHER" id="PTHR32044">
    <property type="entry name" value="GLUCOMANNAN 4-BETA-MANNOSYLTRANSFERASE 9"/>
    <property type="match status" value="1"/>
</dbReference>
<gene>
    <name evidence="10" type="ORF">ANME2D_01741</name>
</gene>
<evidence type="ECO:0000313" key="11">
    <source>
        <dbReference type="Proteomes" id="UP000027153"/>
    </source>
</evidence>
<feature type="transmembrane region" description="Helical" evidence="9">
    <location>
        <begin position="333"/>
        <end position="354"/>
    </location>
</feature>
<feature type="transmembrane region" description="Helical" evidence="9">
    <location>
        <begin position="307"/>
        <end position="327"/>
    </location>
</feature>
<accession>A0A062VAH4</accession>
<keyword evidence="2" id="KW-0328">Glycosyltransferase</keyword>
<dbReference type="EMBL" id="JMIY01000003">
    <property type="protein sequence ID" value="KCZ72335.1"/>
    <property type="molecule type" value="Genomic_DNA"/>
</dbReference>
<dbReference type="OrthoDB" id="46222at2157"/>
<feature type="transmembrane region" description="Helical" evidence="9">
    <location>
        <begin position="422"/>
        <end position="442"/>
    </location>
</feature>
<evidence type="ECO:0000256" key="1">
    <source>
        <dbReference type="ARBA" id="ARBA00004653"/>
    </source>
</evidence>
<dbReference type="RefSeq" id="WP_048090478.1">
    <property type="nucleotide sequence ID" value="NZ_JMIY01000003.1"/>
</dbReference>
<evidence type="ECO:0000256" key="5">
    <source>
        <dbReference type="ARBA" id="ARBA00022989"/>
    </source>
</evidence>
<sequence length="474" mass="53926">MSPIYLLIAIYTMTVVALSIYGSNNLLFAYLHSKRKKEKPPDTPSSYPAVTIQLPVYNEFYVVERLIRKVADMDYPIEKLEIQVLDDSTDETTEIIQGCINELGSRGLNIHLLRRPTREGYKAGALQEGLKHAQGEFIAIFDADFLPDPDFLKKCIPYFSDPTVGMVQTRWGHINEDYSLLTRALSIGIDGHFQIEQSTRYSAGLFFNFNGTAGIWRRKCIEDSGGWQADTLAEDLDLSYRAQLQGWRMIFLDDVVSPAEVPVQINAFKRQQFRWAKGSIQCAKKLLPEVAKSDASVFRKIETLLHLTYYSVHPMMVVLLLLSLPLITFSNTIFSYFKFLAFGTLGPLVMYTLSQMELYENWWRRLVYLPMLTVLGIGISASSTIAVVEALLNRKGAFLRTPKFGIERRADRWDTKKYRLSFPFTTILELSLGIYALAALYISITTGSYFLVPFLVLYALGYFYIAGLTVLHSL</sequence>
<keyword evidence="11" id="KW-1185">Reference proteome</keyword>
<dbReference type="GO" id="GO:0016757">
    <property type="term" value="F:glycosyltransferase activity"/>
    <property type="evidence" value="ECO:0007669"/>
    <property type="project" value="UniProtKB-KW"/>
</dbReference>
<keyword evidence="6" id="KW-0333">Golgi apparatus</keyword>
<dbReference type="CDD" id="cd06437">
    <property type="entry name" value="CESA_CaSu_A2"/>
    <property type="match status" value="1"/>
</dbReference>
<evidence type="ECO:0000256" key="2">
    <source>
        <dbReference type="ARBA" id="ARBA00022676"/>
    </source>
</evidence>
<evidence type="ECO:0000256" key="7">
    <source>
        <dbReference type="ARBA" id="ARBA00023136"/>
    </source>
</evidence>
<proteinExistence type="predicted"/>
<dbReference type="InterPro" id="IPR029044">
    <property type="entry name" value="Nucleotide-diphossugar_trans"/>
</dbReference>
<evidence type="ECO:0000256" key="6">
    <source>
        <dbReference type="ARBA" id="ARBA00023034"/>
    </source>
</evidence>
<keyword evidence="3 10" id="KW-0808">Transferase</keyword>
<dbReference type="AlphaFoldDB" id="A0A062VAH4"/>
<comment type="subcellular location">
    <subcellularLocation>
        <location evidence="1">Golgi apparatus membrane</location>
        <topology evidence="1">Multi-pass membrane protein</topology>
    </subcellularLocation>
</comment>
<evidence type="ECO:0000256" key="8">
    <source>
        <dbReference type="ARBA" id="ARBA00023316"/>
    </source>
</evidence>
<dbReference type="PATRIC" id="fig|1392998.3.peg.1741"/>
<feature type="transmembrane region" description="Helical" evidence="9">
    <location>
        <begin position="366"/>
        <end position="392"/>
    </location>
</feature>
<reference evidence="10 11" key="1">
    <citation type="journal article" date="2013" name="Nature">
        <title>Anaerobic oxidation of methane coupled to nitrate reduction in a novel archaeal lineage.</title>
        <authorList>
            <person name="Haroon M.F."/>
            <person name="Hu S."/>
            <person name="Shi Y."/>
            <person name="Imelfort M."/>
            <person name="Keller J."/>
            <person name="Hugenholtz P."/>
            <person name="Yuan Z."/>
            <person name="Tyson G.W."/>
        </authorList>
    </citation>
    <scope>NUCLEOTIDE SEQUENCE [LARGE SCALE GENOMIC DNA]</scope>
    <source>
        <strain evidence="10 11">ANME-2d</strain>
    </source>
</reference>